<comment type="caution">
    <text evidence="5">The sequence shown here is derived from an EMBL/GenBank/DDBJ whole genome shotgun (WGS) entry which is preliminary data.</text>
</comment>
<dbReference type="PRINTS" id="PR00974">
    <property type="entry name" value="RIBOSOMALS18"/>
</dbReference>
<accession>A0A409WFT2</accession>
<dbReference type="PANTHER" id="PTHR13479:SF40">
    <property type="entry name" value="SMALL RIBOSOMAL SUBUNIT PROTEIN BS18M"/>
    <property type="match status" value="1"/>
</dbReference>
<dbReference type="GO" id="GO:0003735">
    <property type="term" value="F:structural constituent of ribosome"/>
    <property type="evidence" value="ECO:0007669"/>
    <property type="project" value="InterPro"/>
</dbReference>
<evidence type="ECO:0000256" key="1">
    <source>
        <dbReference type="ARBA" id="ARBA00005589"/>
    </source>
</evidence>
<dbReference type="InParanoid" id="A0A409WFT2"/>
<dbReference type="Proteomes" id="UP000283269">
    <property type="component" value="Unassembled WGS sequence"/>
</dbReference>
<dbReference type="PANTHER" id="PTHR13479">
    <property type="entry name" value="30S RIBOSOMAL PROTEIN S18"/>
    <property type="match status" value="1"/>
</dbReference>
<keyword evidence="2" id="KW-0689">Ribosomal protein</keyword>
<evidence type="ECO:0000313" key="5">
    <source>
        <dbReference type="EMBL" id="PPQ77357.1"/>
    </source>
</evidence>
<name>A0A409WFT2_PSICY</name>
<dbReference type="InterPro" id="IPR036870">
    <property type="entry name" value="Ribosomal_bS18_sf"/>
</dbReference>
<dbReference type="GO" id="GO:0070181">
    <property type="term" value="F:small ribosomal subunit rRNA binding"/>
    <property type="evidence" value="ECO:0007669"/>
    <property type="project" value="TreeGrafter"/>
</dbReference>
<dbReference type="EMBL" id="NHYD01003440">
    <property type="protein sequence ID" value="PPQ77357.1"/>
    <property type="molecule type" value="Genomic_DNA"/>
</dbReference>
<dbReference type="SUPFAM" id="SSF46911">
    <property type="entry name" value="Ribosomal protein S18"/>
    <property type="match status" value="1"/>
</dbReference>
<dbReference type="STRING" id="93625.A0A409WFT2"/>
<dbReference type="Pfam" id="PF01084">
    <property type="entry name" value="Ribosomal_S18"/>
    <property type="match status" value="1"/>
</dbReference>
<comment type="similarity">
    <text evidence="1">Belongs to the bacterial ribosomal protein bS18 family.</text>
</comment>
<evidence type="ECO:0000256" key="3">
    <source>
        <dbReference type="ARBA" id="ARBA00023274"/>
    </source>
</evidence>
<keyword evidence="3" id="KW-0687">Ribonucleoprotein</keyword>
<proteinExistence type="inferred from homology"/>
<dbReference type="GO" id="GO:0032543">
    <property type="term" value="P:mitochondrial translation"/>
    <property type="evidence" value="ECO:0007669"/>
    <property type="project" value="TreeGrafter"/>
</dbReference>
<organism evidence="5 6">
    <name type="scientific">Psilocybe cyanescens</name>
    <dbReference type="NCBI Taxonomy" id="93625"/>
    <lineage>
        <taxon>Eukaryota</taxon>
        <taxon>Fungi</taxon>
        <taxon>Dikarya</taxon>
        <taxon>Basidiomycota</taxon>
        <taxon>Agaricomycotina</taxon>
        <taxon>Agaricomycetes</taxon>
        <taxon>Agaricomycetidae</taxon>
        <taxon>Agaricales</taxon>
        <taxon>Agaricineae</taxon>
        <taxon>Strophariaceae</taxon>
        <taxon>Psilocybe</taxon>
    </lineage>
</organism>
<sequence>MFTACVRQTFRRSFATSARRQNKQDDGLKTVHILLSDQSKKQDLKKQQQQQRDNSSFHMFHSDQFLHPGSLSYKACTSTRPPRSRLNVAPSPAVARQKDIFHQLNLDPRDFTTNRAILYEFVTEMGKIKSRSQTQLSVKTQRLLGRTIRRSKMMGIIPTLSK</sequence>
<dbReference type="GO" id="GO:0005763">
    <property type="term" value="C:mitochondrial small ribosomal subunit"/>
    <property type="evidence" value="ECO:0007669"/>
    <property type="project" value="TreeGrafter"/>
</dbReference>
<reference evidence="5 6" key="1">
    <citation type="journal article" date="2018" name="Evol. Lett.">
        <title>Horizontal gene cluster transfer increased hallucinogenic mushroom diversity.</title>
        <authorList>
            <person name="Reynolds H.T."/>
            <person name="Vijayakumar V."/>
            <person name="Gluck-Thaler E."/>
            <person name="Korotkin H.B."/>
            <person name="Matheny P.B."/>
            <person name="Slot J.C."/>
        </authorList>
    </citation>
    <scope>NUCLEOTIDE SEQUENCE [LARGE SCALE GENOMIC DNA]</scope>
    <source>
        <strain evidence="5 6">2631</strain>
    </source>
</reference>
<dbReference type="Gene3D" id="4.10.640.10">
    <property type="entry name" value="Ribosomal protein S18"/>
    <property type="match status" value="1"/>
</dbReference>
<evidence type="ECO:0000313" key="6">
    <source>
        <dbReference type="Proteomes" id="UP000283269"/>
    </source>
</evidence>
<dbReference type="InterPro" id="IPR001648">
    <property type="entry name" value="Ribosomal_bS18"/>
</dbReference>
<protein>
    <recommendedName>
        <fullName evidence="4">Small ribosomal subunit protein bS18m</fullName>
    </recommendedName>
</protein>
<gene>
    <name evidence="5" type="ORF">CVT25_010939</name>
</gene>
<dbReference type="OrthoDB" id="21463at2759"/>
<evidence type="ECO:0000256" key="2">
    <source>
        <dbReference type="ARBA" id="ARBA00022980"/>
    </source>
</evidence>
<evidence type="ECO:0000256" key="4">
    <source>
        <dbReference type="ARBA" id="ARBA00035264"/>
    </source>
</evidence>
<dbReference type="AlphaFoldDB" id="A0A409WFT2"/>
<keyword evidence="6" id="KW-1185">Reference proteome</keyword>